<feature type="compositionally biased region" description="Basic and acidic residues" evidence="10">
    <location>
        <begin position="471"/>
        <end position="480"/>
    </location>
</feature>
<dbReference type="GO" id="GO:0005886">
    <property type="term" value="C:plasma membrane"/>
    <property type="evidence" value="ECO:0007669"/>
    <property type="project" value="TreeGrafter"/>
</dbReference>
<dbReference type="GO" id="GO:0015175">
    <property type="term" value="F:neutral L-amino acid transmembrane transporter activity"/>
    <property type="evidence" value="ECO:0007669"/>
    <property type="project" value="TreeGrafter"/>
</dbReference>
<keyword evidence="3 9" id="KW-0813">Transport</keyword>
<feature type="transmembrane region" description="Helical" evidence="9">
    <location>
        <begin position="16"/>
        <end position="37"/>
    </location>
</feature>
<feature type="region of interest" description="Disordered" evidence="10">
    <location>
        <begin position="468"/>
        <end position="487"/>
    </location>
</feature>
<sequence length="487" mass="52967">MPKLKSKQQQCIQHNLLTIVTVAGVAGGVVLGFILRGSASTPWTKRQIMYVSFLGDLFLRMLKMMIIPLLVCSIVQAVGTLDLSLSKKIGLRAIGYYVATTSLAVIQGILWVVLVQPGVGGEDDLNVPKVKVASRNVTTVDTLLDLLRNLFPPNIIQATIFQSRTVLVPTTKPNSTEPETDLYKWEIKDEWTEGSNVLGLVMFAVVLGITLTRMEEHARRPLLNVFSSMSDAAMIITNWIIWLSPFGILFLVSSKMIEMQSLAVIVGKLGFYFLTVLMGLFCHGFILLPAMYMFFTKKSPIRFVSNMSQAIATAFGTASSNASLPVSMRCLEEDNGVDPRVSRFVMPIGATINMDGTALYEAVAAIFIAQVRQVPLSFGDVLAVSVTATFASIGAAGIPQAGLVTMVMVLDTVGLPAEDITLIIAVDWLLDRFRTVANVLGDALGAGIVEHLSKDELERMDQIAAAAADRPNGDKVRSDDEWNTTSM</sequence>
<feature type="transmembrane region" description="Helical" evidence="9">
    <location>
        <begin position="272"/>
        <end position="295"/>
    </location>
</feature>
<dbReference type="InterPro" id="IPR036458">
    <property type="entry name" value="Na:dicarbo_symporter_sf"/>
</dbReference>
<gene>
    <name evidence="11" type="ORF">BEMITA_LOCUS14340</name>
</gene>
<keyword evidence="7 9" id="KW-0472">Membrane</keyword>
<feature type="transmembrane region" description="Helical" evidence="9">
    <location>
        <begin position="93"/>
        <end position="114"/>
    </location>
</feature>
<evidence type="ECO:0000256" key="3">
    <source>
        <dbReference type="ARBA" id="ARBA00022448"/>
    </source>
</evidence>
<dbReference type="Gene3D" id="1.10.3860.10">
    <property type="entry name" value="Sodium:dicarboxylate symporter"/>
    <property type="match status" value="1"/>
</dbReference>
<dbReference type="AlphaFoldDB" id="A0A9P0G1M7"/>
<dbReference type="EMBL" id="OU963870">
    <property type="protein sequence ID" value="CAH0778554.1"/>
    <property type="molecule type" value="Genomic_DNA"/>
</dbReference>
<dbReference type="InterPro" id="IPR018107">
    <property type="entry name" value="Na-dicarboxylate_symporter_CS"/>
</dbReference>
<protein>
    <recommendedName>
        <fullName evidence="9">Amino acid transporter</fullName>
    </recommendedName>
</protein>
<evidence type="ECO:0000256" key="10">
    <source>
        <dbReference type="SAM" id="MobiDB-lite"/>
    </source>
</evidence>
<evidence type="ECO:0000256" key="4">
    <source>
        <dbReference type="ARBA" id="ARBA00022692"/>
    </source>
</evidence>
<keyword evidence="4 9" id="KW-0812">Transmembrane</keyword>
<keyword evidence="6 9" id="KW-1133">Transmembrane helix</keyword>
<evidence type="ECO:0000256" key="6">
    <source>
        <dbReference type="ARBA" id="ARBA00022989"/>
    </source>
</evidence>
<evidence type="ECO:0000256" key="9">
    <source>
        <dbReference type="RuleBase" id="RU361216"/>
    </source>
</evidence>
<keyword evidence="8" id="KW-0325">Glycoprotein</keyword>
<dbReference type="PRINTS" id="PR00173">
    <property type="entry name" value="EDTRNSPORT"/>
</dbReference>
<dbReference type="SUPFAM" id="SSF118215">
    <property type="entry name" value="Proton glutamate symport protein"/>
    <property type="match status" value="1"/>
</dbReference>
<accession>A0A9P0G1M7</accession>
<feature type="transmembrane region" description="Helical" evidence="9">
    <location>
        <begin position="57"/>
        <end position="81"/>
    </location>
</feature>
<dbReference type="PANTHER" id="PTHR11958">
    <property type="entry name" value="SODIUM/DICARBOXYLATE SYMPORTER-RELATED"/>
    <property type="match status" value="1"/>
</dbReference>
<comment type="subcellular location">
    <subcellularLocation>
        <location evidence="1 9">Membrane</location>
        <topology evidence="1 9">Multi-pass membrane protein</topology>
    </subcellularLocation>
</comment>
<feature type="transmembrane region" description="Helical" evidence="9">
    <location>
        <begin position="232"/>
        <end position="252"/>
    </location>
</feature>
<dbReference type="InterPro" id="IPR050746">
    <property type="entry name" value="DAACS"/>
</dbReference>
<dbReference type="PROSITE" id="PS00714">
    <property type="entry name" value="NA_DICARBOXYL_SYMP_2"/>
    <property type="match status" value="1"/>
</dbReference>
<evidence type="ECO:0000313" key="12">
    <source>
        <dbReference type="Proteomes" id="UP001152759"/>
    </source>
</evidence>
<evidence type="ECO:0000256" key="2">
    <source>
        <dbReference type="ARBA" id="ARBA00006148"/>
    </source>
</evidence>
<dbReference type="GO" id="GO:0015501">
    <property type="term" value="F:glutamate:sodium symporter activity"/>
    <property type="evidence" value="ECO:0007669"/>
    <property type="project" value="TreeGrafter"/>
</dbReference>
<dbReference type="PANTHER" id="PTHR11958:SF63">
    <property type="entry name" value="AMINO ACID TRANSPORTER"/>
    <property type="match status" value="1"/>
</dbReference>
<proteinExistence type="inferred from homology"/>
<dbReference type="Proteomes" id="UP001152759">
    <property type="component" value="Chromosome 9"/>
</dbReference>
<dbReference type="GO" id="GO:0005313">
    <property type="term" value="F:L-glutamate transmembrane transporter activity"/>
    <property type="evidence" value="ECO:0007669"/>
    <property type="project" value="TreeGrafter"/>
</dbReference>
<evidence type="ECO:0000313" key="11">
    <source>
        <dbReference type="EMBL" id="CAH0778554.1"/>
    </source>
</evidence>
<dbReference type="InterPro" id="IPR001991">
    <property type="entry name" value="Na-dicarboxylate_symporter"/>
</dbReference>
<evidence type="ECO:0000256" key="1">
    <source>
        <dbReference type="ARBA" id="ARBA00004141"/>
    </source>
</evidence>
<reference evidence="11" key="1">
    <citation type="submission" date="2021-12" db="EMBL/GenBank/DDBJ databases">
        <authorList>
            <person name="King R."/>
        </authorList>
    </citation>
    <scope>NUCLEOTIDE SEQUENCE</scope>
</reference>
<evidence type="ECO:0000256" key="7">
    <source>
        <dbReference type="ARBA" id="ARBA00023136"/>
    </source>
</evidence>
<keyword evidence="12" id="KW-1185">Reference proteome</keyword>
<name>A0A9P0G1M7_BEMTA</name>
<evidence type="ECO:0000256" key="5">
    <source>
        <dbReference type="ARBA" id="ARBA00022847"/>
    </source>
</evidence>
<keyword evidence="5 9" id="KW-0769">Symport</keyword>
<organism evidence="11 12">
    <name type="scientific">Bemisia tabaci</name>
    <name type="common">Sweetpotato whitefly</name>
    <name type="synonym">Aleurodes tabaci</name>
    <dbReference type="NCBI Taxonomy" id="7038"/>
    <lineage>
        <taxon>Eukaryota</taxon>
        <taxon>Metazoa</taxon>
        <taxon>Ecdysozoa</taxon>
        <taxon>Arthropoda</taxon>
        <taxon>Hexapoda</taxon>
        <taxon>Insecta</taxon>
        <taxon>Pterygota</taxon>
        <taxon>Neoptera</taxon>
        <taxon>Paraneoptera</taxon>
        <taxon>Hemiptera</taxon>
        <taxon>Sternorrhyncha</taxon>
        <taxon>Aleyrodoidea</taxon>
        <taxon>Aleyrodidae</taxon>
        <taxon>Aleyrodinae</taxon>
        <taxon>Bemisia</taxon>
    </lineage>
</organism>
<evidence type="ECO:0000256" key="8">
    <source>
        <dbReference type="ARBA" id="ARBA00023180"/>
    </source>
</evidence>
<dbReference type="Pfam" id="PF00375">
    <property type="entry name" value="SDF"/>
    <property type="match status" value="1"/>
</dbReference>
<comment type="similarity">
    <text evidence="2 9">Belongs to the dicarboxylate/amino acid:cation symporter (DAACS) (TC 2.A.23) family.</text>
</comment>